<accession>A0A420FZ68</accession>
<comment type="caution">
    <text evidence="1">The sequence shown here is derived from an EMBL/GenBank/DDBJ whole genome shotgun (WGS) entry which is preliminary data.</text>
</comment>
<proteinExistence type="predicted"/>
<dbReference type="Proteomes" id="UP000283709">
    <property type="component" value="Unassembled WGS sequence"/>
</dbReference>
<name>A0A420FZ68_9BURK</name>
<dbReference type="AlphaFoldDB" id="A0A420FZ68"/>
<evidence type="ECO:0000313" key="1">
    <source>
        <dbReference type="EMBL" id="RKF38239.1"/>
    </source>
</evidence>
<reference evidence="1 2" key="1">
    <citation type="submission" date="2016-07" db="EMBL/GenBank/DDBJ databases">
        <title>Genome analysis of Burkholderia fungorum ES3-20.</title>
        <authorList>
            <person name="Xu D."/>
            <person name="Yao R."/>
            <person name="Zheng S."/>
        </authorList>
    </citation>
    <scope>NUCLEOTIDE SEQUENCE [LARGE SCALE GENOMIC DNA]</scope>
    <source>
        <strain evidence="1 2">ES3-20</strain>
    </source>
</reference>
<dbReference type="EMBL" id="MCAS01000034">
    <property type="protein sequence ID" value="RKF38239.1"/>
    <property type="molecule type" value="Genomic_DNA"/>
</dbReference>
<gene>
    <name evidence="1" type="ORF">BCY88_07235</name>
</gene>
<dbReference type="OrthoDB" id="9091812at2"/>
<organism evidence="1 2">
    <name type="scientific">Paraburkholderia fungorum</name>
    <dbReference type="NCBI Taxonomy" id="134537"/>
    <lineage>
        <taxon>Bacteria</taxon>
        <taxon>Pseudomonadati</taxon>
        <taxon>Pseudomonadota</taxon>
        <taxon>Betaproteobacteria</taxon>
        <taxon>Burkholderiales</taxon>
        <taxon>Burkholderiaceae</taxon>
        <taxon>Paraburkholderia</taxon>
    </lineage>
</organism>
<sequence length="235" mass="24691">MTVTAVDPQDHTRLDKYLKALNAPLQMGVDAGNIANALVPTMQSVVKERPDLANAQFDFASSNGTIVVSSKTLSDADKTWLQGKLNSNTALVQAVKSFHDDAVAGYTTWADADGKTLSQSESDAVSKQADGLTSFMSLFNSMGTEAQSSLMTGGTYSTPGGAQLNLAQNPGSANGFLSFMQSVQAAKDGTATFTSTSGRTSYGVLRANIFEMNSSAIPNFFPPSDTQSLGFTEQA</sequence>
<protein>
    <submittedName>
        <fullName evidence="1">Uncharacterized protein</fullName>
    </submittedName>
</protein>
<evidence type="ECO:0000313" key="2">
    <source>
        <dbReference type="Proteomes" id="UP000283709"/>
    </source>
</evidence>
<dbReference type="RefSeq" id="WP_120347244.1">
    <property type="nucleotide sequence ID" value="NZ_MCAS01000034.1"/>
</dbReference>